<sequence>MSSSNIALAIPNVTTVAFHWVLYIFTLDFVPVYFFSKSFKDVLKGGQRLFSFLLWKRAFNGQNCT</sequence>
<name>C6ABA2_BARGA</name>
<evidence type="ECO:0000313" key="2">
    <source>
        <dbReference type="EMBL" id="ACS50469.1"/>
    </source>
</evidence>
<proteinExistence type="predicted"/>
<evidence type="ECO:0000256" key="1">
    <source>
        <dbReference type="SAM" id="Phobius"/>
    </source>
</evidence>
<keyword evidence="1" id="KW-0812">Transmembrane</keyword>
<gene>
    <name evidence="2" type="ordered locus">Bgr_00830</name>
</gene>
<dbReference type="HOGENOM" id="CLU_2840933_0_0_5"/>
<dbReference type="AlphaFoldDB" id="C6ABA2"/>
<keyword evidence="3" id="KW-1185">Reference proteome</keyword>
<accession>C6ABA2</accession>
<reference evidence="2 3" key="1">
    <citation type="journal article" date="2009" name="PLoS Genet.">
        <title>Run-off replication of host-adaptability genes is associated with gene transfer agents in the genome of mouse-infecting Bartonella grahamii.</title>
        <authorList>
            <person name="Berglund E.C."/>
            <person name="Frank A.C."/>
            <person name="Calteau A."/>
            <person name="Vinnere Pettersson O."/>
            <person name="Granberg F."/>
            <person name="Eriksson A.-S."/>
            <person name="Naeslund K."/>
            <person name="Holmberg M."/>
            <person name="Lindroos H."/>
            <person name="Andersson S.G."/>
        </authorList>
    </citation>
    <scope>NUCLEOTIDE SEQUENCE [LARGE SCALE GENOMIC DNA]</scope>
    <source>
        <strain evidence="3">as4aup</strain>
    </source>
</reference>
<keyword evidence="1" id="KW-0472">Membrane</keyword>
<feature type="transmembrane region" description="Helical" evidence="1">
    <location>
        <begin position="17"/>
        <end position="35"/>
    </location>
</feature>
<protein>
    <submittedName>
        <fullName evidence="2">Uncharacterized protein</fullName>
    </submittedName>
</protein>
<dbReference type="Proteomes" id="UP000001489">
    <property type="component" value="Chromosome"/>
</dbReference>
<keyword evidence="1" id="KW-1133">Transmembrane helix</keyword>
<dbReference type="EMBL" id="CP001562">
    <property type="protein sequence ID" value="ACS50469.1"/>
    <property type="molecule type" value="Genomic_DNA"/>
</dbReference>
<dbReference type="KEGG" id="bgr:Bgr_00830"/>
<evidence type="ECO:0000313" key="3">
    <source>
        <dbReference type="Proteomes" id="UP000001489"/>
    </source>
</evidence>
<organism evidence="2 3">
    <name type="scientific">Bartonella grahamii (strain as4aup)</name>
    <dbReference type="NCBI Taxonomy" id="634504"/>
    <lineage>
        <taxon>Bacteria</taxon>
        <taxon>Pseudomonadati</taxon>
        <taxon>Pseudomonadota</taxon>
        <taxon>Alphaproteobacteria</taxon>
        <taxon>Hyphomicrobiales</taxon>
        <taxon>Bartonellaceae</taxon>
        <taxon>Bartonella</taxon>
    </lineage>
</organism>